<comment type="caution">
    <text evidence="1">The sequence shown here is derived from an EMBL/GenBank/DDBJ whole genome shotgun (WGS) entry which is preliminary data.</text>
</comment>
<reference evidence="1" key="1">
    <citation type="submission" date="2022-04" db="EMBL/GenBank/DDBJ databases">
        <authorList>
            <person name="Xu L."/>
            <person name="Lv Z."/>
        </authorList>
    </citation>
    <scope>NUCLEOTIDE SEQUENCE</scope>
    <source>
        <strain evidence="1">LV_2022a</strain>
    </source>
</reference>
<evidence type="ECO:0000313" key="2">
    <source>
        <dbReference type="Proteomes" id="UP001292079"/>
    </source>
</evidence>
<dbReference type="EMBL" id="JALJAT010000001">
    <property type="protein sequence ID" value="KAK4476040.1"/>
    <property type="molecule type" value="Genomic_DNA"/>
</dbReference>
<dbReference type="Proteomes" id="UP001292079">
    <property type="component" value="Unassembled WGS sequence"/>
</dbReference>
<proteinExistence type="predicted"/>
<protein>
    <submittedName>
        <fullName evidence="1">Uncharacterized protein</fullName>
    </submittedName>
</protein>
<accession>A0AAE1ZLE9</accession>
<dbReference type="AlphaFoldDB" id="A0AAE1ZLE9"/>
<evidence type="ECO:0000313" key="1">
    <source>
        <dbReference type="EMBL" id="KAK4476040.1"/>
    </source>
</evidence>
<reference evidence="1" key="2">
    <citation type="journal article" date="2023" name="Infect Dis Poverty">
        <title>Chromosome-scale genome of the human blood fluke Schistosoma mekongi and its implications for public health.</title>
        <authorList>
            <person name="Zhou M."/>
            <person name="Xu L."/>
            <person name="Xu D."/>
            <person name="Chen W."/>
            <person name="Khan J."/>
            <person name="Hu Y."/>
            <person name="Huang H."/>
            <person name="Wei H."/>
            <person name="Zhang Y."/>
            <person name="Chusongsang P."/>
            <person name="Tanasarnprasert K."/>
            <person name="Hu X."/>
            <person name="Limpanont Y."/>
            <person name="Lv Z."/>
        </authorList>
    </citation>
    <scope>NUCLEOTIDE SEQUENCE</scope>
    <source>
        <strain evidence="1">LV_2022a</strain>
    </source>
</reference>
<sequence>MNHLYKTNQKSATPKQRWNLLKSLYKDRNVDEVNKKLEEIALKQRKEITSQQDIANQRAIAQQNEIHKVALEIYRNKFINDSNKGLWQKVLEGHHRLFPNFLNSLNTKLDSPPTSFTKLSLKQKVKKTINKDHRKERIDKKGTFNVLKKCHEELKRPPPRPKTRLLLSAPRVKRIRKRRATTSCSTRTTLMSQLTQAVGSVSQRKLCFLSRSYLELDNQIHVERRNNRRQFKSCRSLTSNVSLSADETDDVNSVRSIRSRPSQIIPRTAREQKLKKYFYLLKIQQTELQEKINKFCDDISEFIKKSPCISENLLPDDALSIGML</sequence>
<name>A0AAE1ZLE9_SCHME</name>
<keyword evidence="2" id="KW-1185">Reference proteome</keyword>
<organism evidence="1 2">
    <name type="scientific">Schistosoma mekongi</name>
    <name type="common">Parasitic worm</name>
    <dbReference type="NCBI Taxonomy" id="38744"/>
    <lineage>
        <taxon>Eukaryota</taxon>
        <taxon>Metazoa</taxon>
        <taxon>Spiralia</taxon>
        <taxon>Lophotrochozoa</taxon>
        <taxon>Platyhelminthes</taxon>
        <taxon>Trematoda</taxon>
        <taxon>Digenea</taxon>
        <taxon>Strigeidida</taxon>
        <taxon>Schistosomatoidea</taxon>
        <taxon>Schistosomatidae</taxon>
        <taxon>Schistosoma</taxon>
    </lineage>
</organism>
<gene>
    <name evidence="1" type="ORF">MN116_001269</name>
</gene>